<accession>A0A1S1P822</accession>
<dbReference type="SFLD" id="SFLDS00003">
    <property type="entry name" value="Haloacid_Dehalogenase"/>
    <property type="match status" value="1"/>
</dbReference>
<organism evidence="6 7">
    <name type="scientific">Methylorubrum extorquens</name>
    <name type="common">Methylobacterium dichloromethanicum</name>
    <name type="synonym">Methylobacterium extorquens</name>
    <dbReference type="NCBI Taxonomy" id="408"/>
    <lineage>
        <taxon>Bacteria</taxon>
        <taxon>Pseudomonadati</taxon>
        <taxon>Pseudomonadota</taxon>
        <taxon>Alphaproteobacteria</taxon>
        <taxon>Hyphomicrobiales</taxon>
        <taxon>Methylobacteriaceae</taxon>
        <taxon>Methylorubrum</taxon>
    </lineage>
</organism>
<protein>
    <submittedName>
        <fullName evidence="6">HAD family hydrolase</fullName>
    </submittedName>
</protein>
<dbReference type="SFLD" id="SFLDG01129">
    <property type="entry name" value="C1.5:_HAD__Beta-PGM__Phosphata"/>
    <property type="match status" value="1"/>
</dbReference>
<sequence>MPPNRDAVPRMLSAVIFDVDGVLVDSLHEQAWREALAGFADPAGFTTAFYQAHVAGKPRLEGARAALERLGDAEAAAHAAAFAERKQAVIDRLIAEDRFVAFPDAIRLAVALRDAGLRIVLASSSKNADAMLARVILPDGRTLRSLFDADVSGRDVPGGKPDPALFQLAAKAVNVPPAECLVVEDAPAGIRAAQAGGMASLGIARLGDEAPLRAAGADLVVTSLDQLDVAALGSGSLRTRSVEAAREP</sequence>
<name>A0A1S1P822_METEX</name>
<evidence type="ECO:0000256" key="1">
    <source>
        <dbReference type="ARBA" id="ARBA00001946"/>
    </source>
</evidence>
<proteinExistence type="inferred from homology"/>
<dbReference type="Proteomes" id="UP000180215">
    <property type="component" value="Unassembled WGS sequence"/>
</dbReference>
<reference evidence="6 7" key="1">
    <citation type="submission" date="2016-10" db="EMBL/GenBank/DDBJ databases">
        <title>Draft genome sequence of Methylobacterium extorquens CP3, a seed endophyte of Crotalaria pumila with plant growth-promoting and metal tolerance properties.</title>
        <authorList>
            <person name="Sanchez-Lopez A.S."/>
            <person name="Van Hamme J.D."/>
            <person name="Thijs S."/>
            <person name="Mcammond B.M."/>
            <person name="Stevens V."/>
            <person name="Gonzalez-Chavez M.D.C."/>
            <person name="Vangronsveld J."/>
        </authorList>
    </citation>
    <scope>NUCLEOTIDE SEQUENCE [LARGE SCALE GENOMIC DNA]</scope>
    <source>
        <strain evidence="6 7">CP3</strain>
    </source>
</reference>
<keyword evidence="5" id="KW-0119">Carbohydrate metabolism</keyword>
<dbReference type="InterPro" id="IPR023214">
    <property type="entry name" value="HAD_sf"/>
</dbReference>
<dbReference type="GO" id="GO:0016787">
    <property type="term" value="F:hydrolase activity"/>
    <property type="evidence" value="ECO:0007669"/>
    <property type="project" value="UniProtKB-KW"/>
</dbReference>
<dbReference type="PANTHER" id="PTHR46193:SF18">
    <property type="entry name" value="HEXITOL PHOSPHATASE B"/>
    <property type="match status" value="1"/>
</dbReference>
<dbReference type="InterPro" id="IPR036412">
    <property type="entry name" value="HAD-like_sf"/>
</dbReference>
<dbReference type="EMBL" id="MNAO01000038">
    <property type="protein sequence ID" value="OHV17451.1"/>
    <property type="molecule type" value="Genomic_DNA"/>
</dbReference>
<evidence type="ECO:0000256" key="5">
    <source>
        <dbReference type="ARBA" id="ARBA00023277"/>
    </source>
</evidence>
<keyword evidence="6" id="KW-0378">Hydrolase</keyword>
<dbReference type="Gene3D" id="1.10.150.240">
    <property type="entry name" value="Putative phosphatase, domain 2"/>
    <property type="match status" value="1"/>
</dbReference>
<evidence type="ECO:0000256" key="4">
    <source>
        <dbReference type="ARBA" id="ARBA00022842"/>
    </source>
</evidence>
<evidence type="ECO:0000313" key="6">
    <source>
        <dbReference type="EMBL" id="OHV17451.1"/>
    </source>
</evidence>
<comment type="cofactor">
    <cofactor evidence="1">
        <name>Mg(2+)</name>
        <dbReference type="ChEBI" id="CHEBI:18420"/>
    </cofactor>
</comment>
<dbReference type="Gene3D" id="3.40.50.1000">
    <property type="entry name" value="HAD superfamily/HAD-like"/>
    <property type="match status" value="1"/>
</dbReference>
<dbReference type="InterPro" id="IPR006439">
    <property type="entry name" value="HAD-SF_hydro_IA"/>
</dbReference>
<keyword evidence="4" id="KW-0460">Magnesium</keyword>
<evidence type="ECO:0000256" key="2">
    <source>
        <dbReference type="ARBA" id="ARBA00006171"/>
    </source>
</evidence>
<dbReference type="InterPro" id="IPR023198">
    <property type="entry name" value="PGP-like_dom2"/>
</dbReference>
<dbReference type="Pfam" id="PF00702">
    <property type="entry name" value="Hydrolase"/>
    <property type="match status" value="1"/>
</dbReference>
<gene>
    <name evidence="6" type="ORF">BK022_05520</name>
</gene>
<dbReference type="PANTHER" id="PTHR46193">
    <property type="entry name" value="6-PHOSPHOGLUCONATE PHOSPHATASE"/>
    <property type="match status" value="1"/>
</dbReference>
<dbReference type="SUPFAM" id="SSF56784">
    <property type="entry name" value="HAD-like"/>
    <property type="match status" value="1"/>
</dbReference>
<dbReference type="InterPro" id="IPR051600">
    <property type="entry name" value="Beta-PGM-like"/>
</dbReference>
<keyword evidence="3" id="KW-0479">Metal-binding</keyword>
<comment type="caution">
    <text evidence="6">The sequence shown here is derived from an EMBL/GenBank/DDBJ whole genome shotgun (WGS) entry which is preliminary data.</text>
</comment>
<evidence type="ECO:0000313" key="7">
    <source>
        <dbReference type="Proteomes" id="UP000180215"/>
    </source>
</evidence>
<evidence type="ECO:0000256" key="3">
    <source>
        <dbReference type="ARBA" id="ARBA00022723"/>
    </source>
</evidence>
<dbReference type="NCBIfam" id="TIGR01509">
    <property type="entry name" value="HAD-SF-IA-v3"/>
    <property type="match status" value="1"/>
</dbReference>
<dbReference type="PRINTS" id="PR00413">
    <property type="entry name" value="HADHALOGNASE"/>
</dbReference>
<comment type="similarity">
    <text evidence="2">Belongs to the HAD-like hydrolase superfamily. CbbY/CbbZ/Gph/YieH family.</text>
</comment>
<dbReference type="AlphaFoldDB" id="A0A1S1P822"/>
<dbReference type="GO" id="GO:0046872">
    <property type="term" value="F:metal ion binding"/>
    <property type="evidence" value="ECO:0007669"/>
    <property type="project" value="UniProtKB-KW"/>
</dbReference>